<dbReference type="OrthoDB" id="262502at2759"/>
<feature type="transmembrane region" description="Helical" evidence="1">
    <location>
        <begin position="83"/>
        <end position="102"/>
    </location>
</feature>
<accession>A0A0N1I0C5</accession>
<organism evidence="2 3">
    <name type="scientific">Leptomonas seymouri</name>
    <dbReference type="NCBI Taxonomy" id="5684"/>
    <lineage>
        <taxon>Eukaryota</taxon>
        <taxon>Discoba</taxon>
        <taxon>Euglenozoa</taxon>
        <taxon>Kinetoplastea</taxon>
        <taxon>Metakinetoplastina</taxon>
        <taxon>Trypanosomatida</taxon>
        <taxon>Trypanosomatidae</taxon>
        <taxon>Leishmaniinae</taxon>
        <taxon>Leptomonas</taxon>
    </lineage>
</organism>
<protein>
    <submittedName>
        <fullName evidence="2">Uncharacterized protein</fullName>
    </submittedName>
</protein>
<gene>
    <name evidence="2" type="ORF">ABL78_1585</name>
</gene>
<dbReference type="OMA" id="EIKRMYH"/>
<evidence type="ECO:0000313" key="2">
    <source>
        <dbReference type="EMBL" id="KPI89252.1"/>
    </source>
</evidence>
<dbReference type="VEuPathDB" id="TriTrypDB:Lsey_0027_0030"/>
<sequence length="128" mass="14507">MCAQVTYSLAKRKDQTVHVPVAPAVPSWNPADSLAAPVFDDDAIAPEEELNAWSELERPETPLSTSRANRFPKRYHGIFRDRYVLLVSMLIIILFIAATLQADTKTELEEIKRMYHTDESVQPIPRGK</sequence>
<proteinExistence type="predicted"/>
<comment type="caution">
    <text evidence="2">The sequence shown here is derived from an EMBL/GenBank/DDBJ whole genome shotgun (WGS) entry which is preliminary data.</text>
</comment>
<dbReference type="Proteomes" id="UP000038009">
    <property type="component" value="Unassembled WGS sequence"/>
</dbReference>
<dbReference type="AlphaFoldDB" id="A0A0N1I0C5"/>
<keyword evidence="1" id="KW-0812">Transmembrane</keyword>
<evidence type="ECO:0000256" key="1">
    <source>
        <dbReference type="SAM" id="Phobius"/>
    </source>
</evidence>
<name>A0A0N1I0C5_LEPSE</name>
<keyword evidence="1" id="KW-1133">Transmembrane helix</keyword>
<dbReference type="EMBL" id="LJSK01000027">
    <property type="protein sequence ID" value="KPI89252.1"/>
    <property type="molecule type" value="Genomic_DNA"/>
</dbReference>
<keyword evidence="3" id="KW-1185">Reference proteome</keyword>
<evidence type="ECO:0000313" key="3">
    <source>
        <dbReference type="Proteomes" id="UP000038009"/>
    </source>
</evidence>
<keyword evidence="1" id="KW-0472">Membrane</keyword>
<reference evidence="2 3" key="1">
    <citation type="journal article" date="2015" name="PLoS Pathog.">
        <title>Leptomonas seymouri: Adaptations to the Dixenous Life Cycle Analyzed by Genome Sequencing, Transcriptome Profiling and Co-infection with Leishmania donovani.</title>
        <authorList>
            <person name="Kraeva N."/>
            <person name="Butenko A."/>
            <person name="Hlavacova J."/>
            <person name="Kostygov A."/>
            <person name="Myskova J."/>
            <person name="Grybchuk D."/>
            <person name="Lestinova T."/>
            <person name="Votypka J."/>
            <person name="Volf P."/>
            <person name="Opperdoes F."/>
            <person name="Flegontov P."/>
            <person name="Lukes J."/>
            <person name="Yurchenko V."/>
        </authorList>
    </citation>
    <scope>NUCLEOTIDE SEQUENCE [LARGE SCALE GENOMIC DNA]</scope>
    <source>
        <strain evidence="2 3">ATCC 30220</strain>
    </source>
</reference>